<sequence>MNPLYARLVPFAAVASANFINIPMMRSTELLNGTPVFTKEGQRVGNSKIAAVTGILLVCISRVGMAVPGMTLVPMITNAAVNRCIFCPNSLAIIPFQLSLVCLCATFATPLCCAFFEQKAAIAVNSLEEPLKKKALEISPKATHLYYNKGL</sequence>
<comment type="caution">
    <text evidence="1">The sequence shown here is derived from an EMBL/GenBank/DDBJ whole genome shotgun (WGS) entry which is preliminary data.</text>
</comment>
<dbReference type="Proteomes" id="UP001231649">
    <property type="component" value="Chromosome 24"/>
</dbReference>
<name>A0ACC2QAL2_9NEOP</name>
<evidence type="ECO:0000313" key="2">
    <source>
        <dbReference type="Proteomes" id="UP001231649"/>
    </source>
</evidence>
<keyword evidence="2" id="KW-1185">Reference proteome</keyword>
<gene>
    <name evidence="1" type="ORF">PYW08_009711</name>
</gene>
<evidence type="ECO:0000313" key="1">
    <source>
        <dbReference type="EMBL" id="KAJ8709707.1"/>
    </source>
</evidence>
<protein>
    <submittedName>
        <fullName evidence="1">Uncharacterized protein</fullName>
    </submittedName>
</protein>
<dbReference type="EMBL" id="CM056800">
    <property type="protein sequence ID" value="KAJ8709707.1"/>
    <property type="molecule type" value="Genomic_DNA"/>
</dbReference>
<organism evidence="1 2">
    <name type="scientific">Mythimna loreyi</name>
    <dbReference type="NCBI Taxonomy" id="667449"/>
    <lineage>
        <taxon>Eukaryota</taxon>
        <taxon>Metazoa</taxon>
        <taxon>Ecdysozoa</taxon>
        <taxon>Arthropoda</taxon>
        <taxon>Hexapoda</taxon>
        <taxon>Insecta</taxon>
        <taxon>Pterygota</taxon>
        <taxon>Neoptera</taxon>
        <taxon>Endopterygota</taxon>
        <taxon>Lepidoptera</taxon>
        <taxon>Glossata</taxon>
        <taxon>Ditrysia</taxon>
        <taxon>Noctuoidea</taxon>
        <taxon>Noctuidae</taxon>
        <taxon>Noctuinae</taxon>
        <taxon>Hadenini</taxon>
        <taxon>Mythimna</taxon>
    </lineage>
</organism>
<proteinExistence type="predicted"/>
<reference evidence="1" key="1">
    <citation type="submission" date="2023-03" db="EMBL/GenBank/DDBJ databases">
        <title>Chromosome-level genomes of two armyworms, Mythimna separata and Mythimna loreyi, provide insights into the biosynthesis and reception of sex pheromones.</title>
        <authorList>
            <person name="Zhao H."/>
        </authorList>
    </citation>
    <scope>NUCLEOTIDE SEQUENCE</scope>
    <source>
        <strain evidence="1">BeijingLab</strain>
    </source>
</reference>
<accession>A0ACC2QAL2</accession>